<dbReference type="SUPFAM" id="SSF51306">
    <property type="entry name" value="LexA/Signal peptidase"/>
    <property type="match status" value="1"/>
</dbReference>
<evidence type="ECO:0000256" key="6">
    <source>
        <dbReference type="RuleBase" id="RU362042"/>
    </source>
</evidence>
<dbReference type="NCBIfam" id="TIGR02227">
    <property type="entry name" value="sigpep_I_bact"/>
    <property type="match status" value="1"/>
</dbReference>
<reference evidence="9" key="1">
    <citation type="submission" date="2017-09" db="EMBL/GenBank/DDBJ databases">
        <title>Depth-based differentiation of microbial function through sediment-hosted aquifers and enrichment of novel symbionts in the deep terrestrial subsurface.</title>
        <authorList>
            <person name="Probst A.J."/>
            <person name="Ladd B."/>
            <person name="Jarett J.K."/>
            <person name="Geller-Mcgrath D.E."/>
            <person name="Sieber C.M.K."/>
            <person name="Emerson J.B."/>
            <person name="Anantharaman K."/>
            <person name="Thomas B.C."/>
            <person name="Malmstrom R."/>
            <person name="Stieglmeier M."/>
            <person name="Klingl A."/>
            <person name="Woyke T."/>
            <person name="Ryan C.M."/>
            <person name="Banfield J.F."/>
        </authorList>
    </citation>
    <scope>NUCLEOTIDE SEQUENCE [LARGE SCALE GENOMIC DNA]</scope>
</reference>
<proteinExistence type="inferred from homology"/>
<evidence type="ECO:0000313" key="9">
    <source>
        <dbReference type="Proteomes" id="UP000230586"/>
    </source>
</evidence>
<dbReference type="EC" id="3.4.21.89" evidence="3 6"/>
<dbReference type="Gene3D" id="2.10.109.10">
    <property type="entry name" value="Umud Fragment, subunit A"/>
    <property type="match status" value="1"/>
</dbReference>
<accession>A0A2M6XTL1</accession>
<dbReference type="GO" id="GO:0004252">
    <property type="term" value="F:serine-type endopeptidase activity"/>
    <property type="evidence" value="ECO:0007669"/>
    <property type="project" value="InterPro"/>
</dbReference>
<comment type="catalytic activity">
    <reaction evidence="1 6">
        <text>Cleavage of hydrophobic, N-terminal signal or leader sequences from secreted and periplasmic proteins.</text>
        <dbReference type="EC" id="3.4.21.89"/>
    </reaction>
</comment>
<gene>
    <name evidence="8" type="primary">lepB</name>
    <name evidence="8" type="ORF">COT27_00165</name>
</gene>
<dbReference type="PRINTS" id="PR00727">
    <property type="entry name" value="LEADERPTASE"/>
</dbReference>
<protein>
    <recommendedName>
        <fullName evidence="3 6">Signal peptidase I</fullName>
        <ecNumber evidence="3 6">3.4.21.89</ecNumber>
    </recommendedName>
</protein>
<dbReference type="GO" id="GO:0006465">
    <property type="term" value="P:signal peptide processing"/>
    <property type="evidence" value="ECO:0007669"/>
    <property type="project" value="InterPro"/>
</dbReference>
<evidence type="ECO:0000256" key="1">
    <source>
        <dbReference type="ARBA" id="ARBA00000677"/>
    </source>
</evidence>
<dbReference type="PANTHER" id="PTHR43390:SF1">
    <property type="entry name" value="CHLOROPLAST PROCESSING PEPTIDASE"/>
    <property type="match status" value="1"/>
</dbReference>
<feature type="transmembrane region" description="Helical" evidence="6">
    <location>
        <begin position="30"/>
        <end position="52"/>
    </location>
</feature>
<dbReference type="PANTHER" id="PTHR43390">
    <property type="entry name" value="SIGNAL PEPTIDASE I"/>
    <property type="match status" value="1"/>
</dbReference>
<dbReference type="InterPro" id="IPR019533">
    <property type="entry name" value="Peptidase_S26"/>
</dbReference>
<dbReference type="AlphaFoldDB" id="A0A2M6XTL1"/>
<evidence type="ECO:0000256" key="4">
    <source>
        <dbReference type="ARBA" id="ARBA00022801"/>
    </source>
</evidence>
<evidence type="ECO:0000259" key="7">
    <source>
        <dbReference type="Pfam" id="PF10502"/>
    </source>
</evidence>
<dbReference type="InterPro" id="IPR019758">
    <property type="entry name" value="Pept_S26A_signal_pept_1_CS"/>
</dbReference>
<dbReference type="PROSITE" id="PS00760">
    <property type="entry name" value="SPASE_I_2"/>
    <property type="match status" value="1"/>
</dbReference>
<dbReference type="Pfam" id="PF10502">
    <property type="entry name" value="Peptidase_S26"/>
    <property type="match status" value="1"/>
</dbReference>
<comment type="subcellular location">
    <subcellularLocation>
        <location evidence="6">Membrane</location>
        <topology evidence="6">Single-pass type II membrane protein</topology>
    </subcellularLocation>
</comment>
<dbReference type="InterPro" id="IPR019757">
    <property type="entry name" value="Pept_S26A_signal_pept_1_Lys-AS"/>
</dbReference>
<dbReference type="GO" id="GO:0016020">
    <property type="term" value="C:membrane"/>
    <property type="evidence" value="ECO:0007669"/>
    <property type="project" value="UniProtKB-SubCell"/>
</dbReference>
<evidence type="ECO:0000256" key="3">
    <source>
        <dbReference type="ARBA" id="ARBA00013208"/>
    </source>
</evidence>
<dbReference type="GO" id="GO:0009003">
    <property type="term" value="F:signal peptidase activity"/>
    <property type="evidence" value="ECO:0007669"/>
    <property type="project" value="UniProtKB-EC"/>
</dbReference>
<feature type="domain" description="Peptidase S26" evidence="7">
    <location>
        <begin position="32"/>
        <end position="192"/>
    </location>
</feature>
<name>A0A2M6XTL1_9BACT</name>
<dbReference type="PROSITE" id="PS00761">
    <property type="entry name" value="SPASE_I_3"/>
    <property type="match status" value="1"/>
</dbReference>
<dbReference type="InterPro" id="IPR000223">
    <property type="entry name" value="Pept_S26A_signal_pept_1"/>
</dbReference>
<dbReference type="EMBL" id="PEXX01000003">
    <property type="protein sequence ID" value="PIU10988.1"/>
    <property type="molecule type" value="Genomic_DNA"/>
</dbReference>
<organism evidence="8 9">
    <name type="scientific">Candidatus Kuenenbacteria bacterium CG08_land_8_20_14_0_20_37_23</name>
    <dbReference type="NCBI Taxonomy" id="1974617"/>
    <lineage>
        <taxon>Bacteria</taxon>
        <taxon>Candidatus Kueneniibacteriota</taxon>
    </lineage>
</organism>
<evidence type="ECO:0000256" key="2">
    <source>
        <dbReference type="ARBA" id="ARBA00009370"/>
    </source>
</evidence>
<feature type="active site" evidence="5">
    <location>
        <position position="105"/>
    </location>
</feature>
<feature type="active site" evidence="5">
    <location>
        <position position="62"/>
    </location>
</feature>
<evidence type="ECO:0000256" key="5">
    <source>
        <dbReference type="PIRSR" id="PIRSR600223-1"/>
    </source>
</evidence>
<dbReference type="InterPro" id="IPR036286">
    <property type="entry name" value="LexA/Signal_pep-like_sf"/>
</dbReference>
<sequence length="205" mass="24048">MSFIEPAPEKKPTFEPETDRDKIKSQIRDFIWETLKVIVVSLAIIIPVRYFLIQPFYVKGASMESNFYDHEYLIVDEISYRFNEPERGDVVVFKYPYDRSQYFIKRIIGLPGETVLIKDGKIIISDVNNVSGFVLREDLYLQNTYTQGNESIELNEDEYFIMGDNRSASLDSRMFGPIKKSDIVGRAWIRGWPIERMKVFNDPVY</sequence>
<keyword evidence="6" id="KW-0645">Protease</keyword>
<keyword evidence="6" id="KW-1133">Transmembrane helix</keyword>
<keyword evidence="6" id="KW-0472">Membrane</keyword>
<dbReference type="Proteomes" id="UP000230586">
    <property type="component" value="Unassembled WGS sequence"/>
</dbReference>
<keyword evidence="6" id="KW-0812">Transmembrane</keyword>
<comment type="caution">
    <text evidence="8">The sequence shown here is derived from an EMBL/GenBank/DDBJ whole genome shotgun (WGS) entry which is preliminary data.</text>
</comment>
<keyword evidence="4 6" id="KW-0378">Hydrolase</keyword>
<dbReference type="CDD" id="cd06530">
    <property type="entry name" value="S26_SPase_I"/>
    <property type="match status" value="1"/>
</dbReference>
<comment type="similarity">
    <text evidence="2 6">Belongs to the peptidase S26 family.</text>
</comment>
<evidence type="ECO:0000313" key="8">
    <source>
        <dbReference type="EMBL" id="PIU10988.1"/>
    </source>
</evidence>